<comment type="caution">
    <text evidence="2">The sequence shown here is derived from an EMBL/GenBank/DDBJ whole genome shotgun (WGS) entry which is preliminary data.</text>
</comment>
<evidence type="ECO:0000313" key="3">
    <source>
        <dbReference type="Proteomes" id="UP000636709"/>
    </source>
</evidence>
<evidence type="ECO:0000256" key="1">
    <source>
        <dbReference type="SAM" id="MobiDB-lite"/>
    </source>
</evidence>
<dbReference type="EMBL" id="JACEFO010002392">
    <property type="protein sequence ID" value="KAF8661857.1"/>
    <property type="molecule type" value="Genomic_DNA"/>
</dbReference>
<dbReference type="AlphaFoldDB" id="A0A835ACG2"/>
<protein>
    <submittedName>
        <fullName evidence="2">Uncharacterized protein</fullName>
    </submittedName>
</protein>
<reference evidence="2" key="1">
    <citation type="submission" date="2020-07" db="EMBL/GenBank/DDBJ databases">
        <title>Genome sequence and genetic diversity analysis of an under-domesticated orphan crop, white fonio (Digitaria exilis).</title>
        <authorList>
            <person name="Bennetzen J.L."/>
            <person name="Chen S."/>
            <person name="Ma X."/>
            <person name="Wang X."/>
            <person name="Yssel A.E.J."/>
            <person name="Chaluvadi S.R."/>
            <person name="Johnson M."/>
            <person name="Gangashetty P."/>
            <person name="Hamidou F."/>
            <person name="Sanogo M.D."/>
            <person name="Zwaenepoel A."/>
            <person name="Wallace J."/>
            <person name="Van De Peer Y."/>
            <person name="Van Deynze A."/>
        </authorList>
    </citation>
    <scope>NUCLEOTIDE SEQUENCE</scope>
    <source>
        <tissue evidence="2">Leaves</tissue>
    </source>
</reference>
<name>A0A835ACG2_9POAL</name>
<feature type="compositionally biased region" description="Basic residues" evidence="1">
    <location>
        <begin position="72"/>
        <end position="85"/>
    </location>
</feature>
<accession>A0A835ACG2</accession>
<proteinExistence type="predicted"/>
<organism evidence="2 3">
    <name type="scientific">Digitaria exilis</name>
    <dbReference type="NCBI Taxonomy" id="1010633"/>
    <lineage>
        <taxon>Eukaryota</taxon>
        <taxon>Viridiplantae</taxon>
        <taxon>Streptophyta</taxon>
        <taxon>Embryophyta</taxon>
        <taxon>Tracheophyta</taxon>
        <taxon>Spermatophyta</taxon>
        <taxon>Magnoliopsida</taxon>
        <taxon>Liliopsida</taxon>
        <taxon>Poales</taxon>
        <taxon>Poaceae</taxon>
        <taxon>PACMAD clade</taxon>
        <taxon>Panicoideae</taxon>
        <taxon>Panicodae</taxon>
        <taxon>Paniceae</taxon>
        <taxon>Anthephorinae</taxon>
        <taxon>Digitaria</taxon>
    </lineage>
</organism>
<dbReference type="Proteomes" id="UP000636709">
    <property type="component" value="Unassembled WGS sequence"/>
</dbReference>
<gene>
    <name evidence="2" type="ORF">HU200_056816</name>
</gene>
<sequence>MRAHPSWQRPLSSSHLFFSLYARRLDDSYKLHLTSPLQGGNGSHLLDLLIIIEIHPIIISTERSSRTVEQRKRSRRKATPSRLLRRLLQPAPDGSPQTRLGPPDLQAETTLASYHQFQRRVEPSALTRNHESPWAEGLTGAGYKVRSRHNRSLRAQIYAGTRFTRQHARTTGQT</sequence>
<keyword evidence="3" id="KW-1185">Reference proteome</keyword>
<evidence type="ECO:0000313" key="2">
    <source>
        <dbReference type="EMBL" id="KAF8661857.1"/>
    </source>
</evidence>
<feature type="region of interest" description="Disordered" evidence="1">
    <location>
        <begin position="63"/>
        <end position="102"/>
    </location>
</feature>